<feature type="compositionally biased region" description="Low complexity" evidence="10">
    <location>
        <begin position="57"/>
        <end position="68"/>
    </location>
</feature>
<dbReference type="HAMAP" id="MF_00422">
    <property type="entry name" value="SecE"/>
    <property type="match status" value="1"/>
</dbReference>
<keyword evidence="4 9" id="KW-0812">Transmembrane</keyword>
<evidence type="ECO:0000256" key="2">
    <source>
        <dbReference type="ARBA" id="ARBA00022448"/>
    </source>
</evidence>
<dbReference type="PROSITE" id="PS01067">
    <property type="entry name" value="SECE_SEC61G"/>
    <property type="match status" value="1"/>
</dbReference>
<dbReference type="Pfam" id="PF00584">
    <property type="entry name" value="SecE"/>
    <property type="match status" value="1"/>
</dbReference>
<feature type="region of interest" description="Disordered" evidence="10">
    <location>
        <begin position="1"/>
        <end position="83"/>
    </location>
</feature>
<dbReference type="GO" id="GO:0009306">
    <property type="term" value="P:protein secretion"/>
    <property type="evidence" value="ECO:0007669"/>
    <property type="project" value="UniProtKB-UniRule"/>
</dbReference>
<dbReference type="Proteomes" id="UP001432128">
    <property type="component" value="Chromosome"/>
</dbReference>
<dbReference type="GO" id="GO:0065002">
    <property type="term" value="P:intracellular protein transmembrane transport"/>
    <property type="evidence" value="ECO:0007669"/>
    <property type="project" value="UniProtKB-UniRule"/>
</dbReference>
<keyword evidence="3 9" id="KW-1003">Cell membrane</keyword>
<evidence type="ECO:0000256" key="10">
    <source>
        <dbReference type="SAM" id="MobiDB-lite"/>
    </source>
</evidence>
<dbReference type="GO" id="GO:0008320">
    <property type="term" value="F:protein transmembrane transporter activity"/>
    <property type="evidence" value="ECO:0007669"/>
    <property type="project" value="UniProtKB-UniRule"/>
</dbReference>
<reference evidence="11 12" key="1">
    <citation type="submission" date="2022-10" db="EMBL/GenBank/DDBJ databases">
        <title>The complete genomes of actinobacterial strains from the NBC collection.</title>
        <authorList>
            <person name="Joergensen T.S."/>
            <person name="Alvarez Arevalo M."/>
            <person name="Sterndorff E.B."/>
            <person name="Faurdal D."/>
            <person name="Vuksanovic O."/>
            <person name="Mourched A.-S."/>
            <person name="Charusanti P."/>
            <person name="Shaw S."/>
            <person name="Blin K."/>
            <person name="Weber T."/>
        </authorList>
    </citation>
    <scope>NUCLEOTIDE SEQUENCE [LARGE SCALE GENOMIC DNA]</scope>
    <source>
        <strain evidence="11 12">NBC_00319</strain>
    </source>
</reference>
<dbReference type="InterPro" id="IPR038379">
    <property type="entry name" value="SecE_sf"/>
</dbReference>
<keyword evidence="7 9" id="KW-0811">Translocation</keyword>
<dbReference type="GO" id="GO:0006605">
    <property type="term" value="P:protein targeting"/>
    <property type="evidence" value="ECO:0007669"/>
    <property type="project" value="UniProtKB-UniRule"/>
</dbReference>
<organism evidence="11 12">
    <name type="scientific">Williamsia herbipolensis</name>
    <dbReference type="NCBI Taxonomy" id="1603258"/>
    <lineage>
        <taxon>Bacteria</taxon>
        <taxon>Bacillati</taxon>
        <taxon>Actinomycetota</taxon>
        <taxon>Actinomycetes</taxon>
        <taxon>Mycobacteriales</taxon>
        <taxon>Nocardiaceae</taxon>
        <taxon>Williamsia</taxon>
    </lineage>
</organism>
<keyword evidence="12" id="KW-1185">Reference proteome</keyword>
<dbReference type="InterPro" id="IPR005807">
    <property type="entry name" value="SecE_bac"/>
</dbReference>
<evidence type="ECO:0000256" key="7">
    <source>
        <dbReference type="ARBA" id="ARBA00023010"/>
    </source>
</evidence>
<dbReference type="PANTHER" id="PTHR33910">
    <property type="entry name" value="PROTEIN TRANSLOCASE SUBUNIT SECE"/>
    <property type="match status" value="1"/>
</dbReference>
<proteinExistence type="inferred from homology"/>
<evidence type="ECO:0000313" key="12">
    <source>
        <dbReference type="Proteomes" id="UP001432128"/>
    </source>
</evidence>
<dbReference type="AlphaFoldDB" id="A0AAU4K6Q1"/>
<dbReference type="EMBL" id="CP108021">
    <property type="protein sequence ID" value="WUM21741.1"/>
    <property type="molecule type" value="Genomic_DNA"/>
</dbReference>
<feature type="transmembrane region" description="Helical" evidence="9">
    <location>
        <begin position="114"/>
        <end position="135"/>
    </location>
</feature>
<protein>
    <recommendedName>
        <fullName evidence="9">Protein translocase subunit SecE</fullName>
    </recommendedName>
</protein>
<comment type="function">
    <text evidence="9">Essential subunit of the Sec protein translocation channel SecYEG. Clamps together the 2 halves of SecY. May contact the channel plug during translocation.</text>
</comment>
<dbReference type="NCBIfam" id="TIGR00964">
    <property type="entry name" value="secE_bact"/>
    <property type="match status" value="1"/>
</dbReference>
<comment type="subunit">
    <text evidence="9">Component of the Sec protein translocase complex. Heterotrimer consisting of SecY, SecE and SecG subunits. The heterotrimers can form oligomers, although 1 heterotrimer is thought to be able to translocate proteins. Interacts with the ribosome. Interacts with SecDF, and other proteins may be involved. Interacts with SecA.</text>
</comment>
<comment type="similarity">
    <text evidence="9">Belongs to the SecE/SEC61-gamma family.</text>
</comment>
<gene>
    <name evidence="9 11" type="primary">secE</name>
    <name evidence="11" type="ORF">OG579_08185</name>
</gene>
<dbReference type="GO" id="GO:0005886">
    <property type="term" value="C:plasma membrane"/>
    <property type="evidence" value="ECO:0007669"/>
    <property type="project" value="UniProtKB-SubCell"/>
</dbReference>
<evidence type="ECO:0000256" key="8">
    <source>
        <dbReference type="ARBA" id="ARBA00023136"/>
    </source>
</evidence>
<dbReference type="InterPro" id="IPR001901">
    <property type="entry name" value="Translocase_SecE/Sec61-g"/>
</dbReference>
<keyword evidence="6 9" id="KW-1133">Transmembrane helix</keyword>
<comment type="subcellular location">
    <subcellularLocation>
        <location evidence="9">Cell membrane</location>
        <topology evidence="9">Single-pass membrane protein</topology>
    </subcellularLocation>
    <subcellularLocation>
        <location evidence="1">Membrane</location>
    </subcellularLocation>
</comment>
<evidence type="ECO:0000256" key="6">
    <source>
        <dbReference type="ARBA" id="ARBA00022989"/>
    </source>
</evidence>
<keyword evidence="5 9" id="KW-0653">Protein transport</keyword>
<evidence type="ECO:0000256" key="5">
    <source>
        <dbReference type="ARBA" id="ARBA00022927"/>
    </source>
</evidence>
<keyword evidence="2 9" id="KW-0813">Transport</keyword>
<name>A0AAU4K6Q1_9NOCA</name>
<dbReference type="GO" id="GO:0043952">
    <property type="term" value="P:protein transport by the Sec complex"/>
    <property type="evidence" value="ECO:0007669"/>
    <property type="project" value="UniProtKB-UniRule"/>
</dbReference>
<keyword evidence="8 9" id="KW-0472">Membrane</keyword>
<evidence type="ECO:0000256" key="3">
    <source>
        <dbReference type="ARBA" id="ARBA00022475"/>
    </source>
</evidence>
<dbReference type="Gene3D" id="1.20.5.1030">
    <property type="entry name" value="Preprotein translocase secy subunit"/>
    <property type="match status" value="1"/>
</dbReference>
<dbReference type="KEGG" id="whr:OG579_08185"/>
<evidence type="ECO:0000313" key="11">
    <source>
        <dbReference type="EMBL" id="WUM21741.1"/>
    </source>
</evidence>
<accession>A0AAU4K6Q1</accession>
<evidence type="ECO:0000256" key="9">
    <source>
        <dbReference type="HAMAP-Rule" id="MF_00422"/>
    </source>
</evidence>
<sequence>MSRRDRAARAKGSVPDAEATDADTTAGADSADATSADSDARPSGKRSSTPRGKRSAAADTDGATTAGGVALKERSTRTDTSTATSRNPFVRLWTFLRQVVGELKKVIWPTRSEMVRYTIIVLIFVVVMTAFISGIDLGFAKAVLWLFG</sequence>
<evidence type="ECO:0000256" key="4">
    <source>
        <dbReference type="ARBA" id="ARBA00022692"/>
    </source>
</evidence>
<feature type="compositionally biased region" description="Low complexity" evidence="10">
    <location>
        <begin position="22"/>
        <end position="37"/>
    </location>
</feature>
<evidence type="ECO:0000256" key="1">
    <source>
        <dbReference type="ARBA" id="ARBA00004370"/>
    </source>
</evidence>
<dbReference type="RefSeq" id="WP_045823940.1">
    <property type="nucleotide sequence ID" value="NZ_CP108021.1"/>
</dbReference>
<dbReference type="PANTHER" id="PTHR33910:SF1">
    <property type="entry name" value="PROTEIN TRANSLOCASE SUBUNIT SECE"/>
    <property type="match status" value="1"/>
</dbReference>